<reference evidence="1 2" key="1">
    <citation type="submission" date="2015-02" db="EMBL/GenBank/DDBJ databases">
        <title>Single-cell genomics of uncultivated deep-branching MTB reveals a conserved set of magnetosome genes.</title>
        <authorList>
            <person name="Kolinko S."/>
            <person name="Richter M."/>
            <person name="Glockner F.O."/>
            <person name="Brachmann A."/>
            <person name="Schuler D."/>
        </authorList>
    </citation>
    <scope>NUCLEOTIDE SEQUENCE [LARGE SCALE GENOMIC DNA]</scope>
    <source>
        <strain evidence="1">TM-1</strain>
    </source>
</reference>
<gene>
    <name evidence="1" type="ORF">MBAV_004509</name>
</gene>
<organism evidence="1 2">
    <name type="scientific">Candidatus Magnetobacterium bavaricum</name>
    <dbReference type="NCBI Taxonomy" id="29290"/>
    <lineage>
        <taxon>Bacteria</taxon>
        <taxon>Pseudomonadati</taxon>
        <taxon>Nitrospirota</taxon>
        <taxon>Thermodesulfovibrionia</taxon>
        <taxon>Thermodesulfovibrionales</taxon>
        <taxon>Candidatus Magnetobacteriaceae</taxon>
        <taxon>Candidatus Magnetobacterium</taxon>
    </lineage>
</organism>
<name>A0A0F3GN00_9BACT</name>
<keyword evidence="2" id="KW-1185">Reference proteome</keyword>
<dbReference type="Proteomes" id="UP000033423">
    <property type="component" value="Unassembled WGS sequence"/>
</dbReference>
<evidence type="ECO:0000313" key="1">
    <source>
        <dbReference type="EMBL" id="KJU83300.1"/>
    </source>
</evidence>
<comment type="caution">
    <text evidence="1">The sequence shown here is derived from an EMBL/GenBank/DDBJ whole genome shotgun (WGS) entry which is preliminary data.</text>
</comment>
<protein>
    <submittedName>
        <fullName evidence="1">Uncharacterized protein</fullName>
    </submittedName>
</protein>
<dbReference type="AlphaFoldDB" id="A0A0F3GN00"/>
<accession>A0A0F3GN00</accession>
<proteinExistence type="predicted"/>
<sequence>MSAMNSCLNLSRSTSSVTMPRAMNSSIIELKSLLMSARRIAAMFSMTSGVIQPTIPKSTMAILPSSRTKRLPGWGSA</sequence>
<dbReference type="EMBL" id="LACI01001959">
    <property type="protein sequence ID" value="KJU83300.1"/>
    <property type="molecule type" value="Genomic_DNA"/>
</dbReference>
<evidence type="ECO:0000313" key="2">
    <source>
        <dbReference type="Proteomes" id="UP000033423"/>
    </source>
</evidence>